<name>A0AAV7QVS8_PLEWA</name>
<accession>A0AAV7QVS8</accession>
<feature type="compositionally biased region" description="Basic and acidic residues" evidence="1">
    <location>
        <begin position="10"/>
        <end position="20"/>
    </location>
</feature>
<dbReference type="AlphaFoldDB" id="A0AAV7QVS8"/>
<evidence type="ECO:0000256" key="1">
    <source>
        <dbReference type="SAM" id="MobiDB-lite"/>
    </source>
</evidence>
<evidence type="ECO:0000313" key="2">
    <source>
        <dbReference type="EMBL" id="KAJ1142513.1"/>
    </source>
</evidence>
<protein>
    <submittedName>
        <fullName evidence="2">Uncharacterized protein</fullName>
    </submittedName>
</protein>
<proteinExistence type="predicted"/>
<dbReference type="EMBL" id="JANPWB010000010">
    <property type="protein sequence ID" value="KAJ1142513.1"/>
    <property type="molecule type" value="Genomic_DNA"/>
</dbReference>
<evidence type="ECO:0000313" key="3">
    <source>
        <dbReference type="Proteomes" id="UP001066276"/>
    </source>
</evidence>
<dbReference type="Proteomes" id="UP001066276">
    <property type="component" value="Chromosome 6"/>
</dbReference>
<sequence>MCDRAAGPGLREKCPRENGRELRRKRRAYFKGAVPGKNVQRWYHEGGRGCKGRRRPRRREEVSARNRRSRRKMEARGRSIARRRGAVASRFTTQSRRDVTKPKQRSIGRRQGERKRWSQTRSRKNEARAGTGDILGVGKERKGNSCHKSKHMKYIFQKGKVTQQA</sequence>
<organism evidence="2 3">
    <name type="scientific">Pleurodeles waltl</name>
    <name type="common">Iberian ribbed newt</name>
    <dbReference type="NCBI Taxonomy" id="8319"/>
    <lineage>
        <taxon>Eukaryota</taxon>
        <taxon>Metazoa</taxon>
        <taxon>Chordata</taxon>
        <taxon>Craniata</taxon>
        <taxon>Vertebrata</taxon>
        <taxon>Euteleostomi</taxon>
        <taxon>Amphibia</taxon>
        <taxon>Batrachia</taxon>
        <taxon>Caudata</taxon>
        <taxon>Salamandroidea</taxon>
        <taxon>Salamandridae</taxon>
        <taxon>Pleurodelinae</taxon>
        <taxon>Pleurodeles</taxon>
    </lineage>
</organism>
<feature type="region of interest" description="Disordered" evidence="1">
    <location>
        <begin position="40"/>
        <end position="151"/>
    </location>
</feature>
<comment type="caution">
    <text evidence="2">The sequence shown here is derived from an EMBL/GenBank/DDBJ whole genome shotgun (WGS) entry which is preliminary data.</text>
</comment>
<reference evidence="2" key="1">
    <citation type="journal article" date="2022" name="bioRxiv">
        <title>Sequencing and chromosome-scale assembly of the giantPleurodeles waltlgenome.</title>
        <authorList>
            <person name="Brown T."/>
            <person name="Elewa A."/>
            <person name="Iarovenko S."/>
            <person name="Subramanian E."/>
            <person name="Araus A.J."/>
            <person name="Petzold A."/>
            <person name="Susuki M."/>
            <person name="Suzuki K.-i.T."/>
            <person name="Hayashi T."/>
            <person name="Toyoda A."/>
            <person name="Oliveira C."/>
            <person name="Osipova E."/>
            <person name="Leigh N.D."/>
            <person name="Simon A."/>
            <person name="Yun M.H."/>
        </authorList>
    </citation>
    <scope>NUCLEOTIDE SEQUENCE</scope>
    <source>
        <strain evidence="2">20211129_DDA</strain>
        <tissue evidence="2">Liver</tissue>
    </source>
</reference>
<keyword evidence="3" id="KW-1185">Reference proteome</keyword>
<feature type="region of interest" description="Disordered" evidence="1">
    <location>
        <begin position="1"/>
        <end position="20"/>
    </location>
</feature>
<gene>
    <name evidence="2" type="ORF">NDU88_008827</name>
</gene>